<sequence>MYKVKKVLNHNSVIAVETNELVEYLIMGKGVGFGMKPTQELKLGDDCKVFSLAETSERGDVKDIVKHVDPVYLEMAEAVLQHAEEYFDSVDHNIVFPMADHLEYAAKRIQSNDQIINPLLNDIKLLFYNEYKAAEIVKDLFKDNLGLDMMDDEIGYVAMHIHSATSQDKLSQTLETAHAVRNCITKIEDITGRTIPTDSFSYNRMMNHIRYMVARIQKHEDLKIDMNDYVSTTFPESFKIAAEICHELSKSLGSPTDEMEIGYLAMHIERVKADVLDS</sequence>
<dbReference type="GO" id="GO:0003723">
    <property type="term" value="F:RNA binding"/>
    <property type="evidence" value="ECO:0007669"/>
    <property type="project" value="InterPro"/>
</dbReference>
<dbReference type="InterPro" id="IPR050661">
    <property type="entry name" value="BglG_antiterminators"/>
</dbReference>
<dbReference type="InterPro" id="IPR004341">
    <property type="entry name" value="CAT_RNA-bd_dom"/>
</dbReference>
<evidence type="ECO:0000313" key="4">
    <source>
        <dbReference type="Proteomes" id="UP000766246"/>
    </source>
</evidence>
<dbReference type="Gene3D" id="2.30.24.10">
    <property type="entry name" value="CAT RNA-binding domain"/>
    <property type="match status" value="1"/>
</dbReference>
<dbReference type="Proteomes" id="UP000766246">
    <property type="component" value="Unassembled WGS sequence"/>
</dbReference>
<proteinExistence type="predicted"/>
<gene>
    <name evidence="3" type="ORF">E7272_02425</name>
</gene>
<evidence type="ECO:0000256" key="1">
    <source>
        <dbReference type="ARBA" id="ARBA00022737"/>
    </source>
</evidence>
<dbReference type="InterPro" id="IPR036634">
    <property type="entry name" value="PRD_sf"/>
</dbReference>
<dbReference type="InterPro" id="IPR036650">
    <property type="entry name" value="CAT_RNA-bd_dom_sf"/>
</dbReference>
<evidence type="ECO:0000259" key="2">
    <source>
        <dbReference type="PROSITE" id="PS51372"/>
    </source>
</evidence>
<dbReference type="AlphaFoldDB" id="A0A927YM57"/>
<dbReference type="Pfam" id="PF00874">
    <property type="entry name" value="PRD"/>
    <property type="match status" value="2"/>
</dbReference>
<accession>A0A927YM57</accession>
<organism evidence="3 4">
    <name type="scientific">Pseudobutyrivibrio ruminis</name>
    <dbReference type="NCBI Taxonomy" id="46206"/>
    <lineage>
        <taxon>Bacteria</taxon>
        <taxon>Bacillati</taxon>
        <taxon>Bacillota</taxon>
        <taxon>Clostridia</taxon>
        <taxon>Lachnospirales</taxon>
        <taxon>Lachnospiraceae</taxon>
        <taxon>Pseudobutyrivibrio</taxon>
    </lineage>
</organism>
<reference evidence="3" key="1">
    <citation type="submission" date="2019-04" db="EMBL/GenBank/DDBJ databases">
        <title>Evolution of Biomass-Degrading Anaerobic Consortia Revealed by Metagenomics.</title>
        <authorList>
            <person name="Peng X."/>
        </authorList>
    </citation>
    <scope>NUCLEOTIDE SEQUENCE</scope>
    <source>
        <strain evidence="3">SIG311</strain>
    </source>
</reference>
<dbReference type="Pfam" id="PF03123">
    <property type="entry name" value="CAT_RBD"/>
    <property type="match status" value="1"/>
</dbReference>
<protein>
    <submittedName>
        <fullName evidence="3">PRD domain-containing protein</fullName>
    </submittedName>
</protein>
<dbReference type="SUPFAM" id="SSF50151">
    <property type="entry name" value="SacY-like RNA-binding domain"/>
    <property type="match status" value="1"/>
</dbReference>
<comment type="caution">
    <text evidence="3">The sequence shown here is derived from an EMBL/GenBank/DDBJ whole genome shotgun (WGS) entry which is preliminary data.</text>
</comment>
<keyword evidence="1" id="KW-0677">Repeat</keyword>
<dbReference type="InterPro" id="IPR011608">
    <property type="entry name" value="PRD"/>
</dbReference>
<name>A0A927YM57_9FIRM</name>
<dbReference type="PROSITE" id="PS51372">
    <property type="entry name" value="PRD_2"/>
    <property type="match status" value="2"/>
</dbReference>
<dbReference type="PANTHER" id="PTHR30185:SF15">
    <property type="entry name" value="CRYPTIC BETA-GLUCOSIDE BGL OPERON ANTITERMINATOR"/>
    <property type="match status" value="1"/>
</dbReference>
<evidence type="ECO:0000313" key="3">
    <source>
        <dbReference type="EMBL" id="MBE5918677.1"/>
    </source>
</evidence>
<feature type="domain" description="PRD" evidence="2">
    <location>
        <begin position="172"/>
        <end position="278"/>
    </location>
</feature>
<dbReference type="Gene3D" id="1.10.1790.10">
    <property type="entry name" value="PRD domain"/>
    <property type="match status" value="2"/>
</dbReference>
<dbReference type="SUPFAM" id="SSF63520">
    <property type="entry name" value="PTS-regulatory domain, PRD"/>
    <property type="match status" value="2"/>
</dbReference>
<feature type="domain" description="PRD" evidence="2">
    <location>
        <begin position="67"/>
        <end position="171"/>
    </location>
</feature>
<dbReference type="EMBL" id="SVER01000004">
    <property type="protein sequence ID" value="MBE5918677.1"/>
    <property type="molecule type" value="Genomic_DNA"/>
</dbReference>
<dbReference type="PANTHER" id="PTHR30185">
    <property type="entry name" value="CRYPTIC BETA-GLUCOSIDE BGL OPERON ANTITERMINATOR"/>
    <property type="match status" value="1"/>
</dbReference>
<dbReference type="SMART" id="SM01061">
    <property type="entry name" value="CAT_RBD"/>
    <property type="match status" value="1"/>
</dbReference>
<dbReference type="GO" id="GO:0006355">
    <property type="term" value="P:regulation of DNA-templated transcription"/>
    <property type="evidence" value="ECO:0007669"/>
    <property type="project" value="InterPro"/>
</dbReference>